<gene>
    <name evidence="11" type="ORF">SSS_3246</name>
</gene>
<dbReference type="GO" id="GO:0031901">
    <property type="term" value="C:early endosome membrane"/>
    <property type="evidence" value="ECO:0007669"/>
    <property type="project" value="UniProtKB-SubCell"/>
</dbReference>
<dbReference type="EnsemblMetazoa" id="SSS_3246s_mrna">
    <property type="protein sequence ID" value="KAF7490721.1"/>
    <property type="gene ID" value="SSS_3246"/>
</dbReference>
<dbReference type="OrthoDB" id="44756at2759"/>
<accession>A0A834R629</accession>
<comment type="similarity">
    <text evidence="3">Belongs to the membrane magnesium transporter (TC 1.A.67) family.</text>
</comment>
<evidence type="ECO:0000313" key="11">
    <source>
        <dbReference type="EMBL" id="KAF7490721.1"/>
    </source>
</evidence>
<protein>
    <submittedName>
        <fullName evidence="11">Membrane magnesium transporter 1</fullName>
    </submittedName>
</protein>
<dbReference type="GO" id="GO:0072546">
    <property type="term" value="C:EMC complex"/>
    <property type="evidence" value="ECO:0007669"/>
    <property type="project" value="TreeGrafter"/>
</dbReference>
<dbReference type="AlphaFoldDB" id="A0A834R629"/>
<evidence type="ECO:0000256" key="2">
    <source>
        <dbReference type="ARBA" id="ARBA00004520"/>
    </source>
</evidence>
<feature type="chain" id="PRO_5038259204" evidence="10">
    <location>
        <begin position="23"/>
        <end position="317"/>
    </location>
</feature>
<organism evidence="11">
    <name type="scientific">Sarcoptes scabiei</name>
    <name type="common">Itch mite</name>
    <name type="synonym">Acarus scabiei</name>
    <dbReference type="NCBI Taxonomy" id="52283"/>
    <lineage>
        <taxon>Eukaryota</taxon>
        <taxon>Metazoa</taxon>
        <taxon>Ecdysozoa</taxon>
        <taxon>Arthropoda</taxon>
        <taxon>Chelicerata</taxon>
        <taxon>Arachnida</taxon>
        <taxon>Acari</taxon>
        <taxon>Acariformes</taxon>
        <taxon>Sarcoptiformes</taxon>
        <taxon>Astigmata</taxon>
        <taxon>Psoroptidia</taxon>
        <taxon>Sarcoptoidea</taxon>
        <taxon>Sarcoptidae</taxon>
        <taxon>Sarcoptinae</taxon>
        <taxon>Sarcoptes</taxon>
    </lineage>
</organism>
<evidence type="ECO:0000256" key="10">
    <source>
        <dbReference type="SAM" id="SignalP"/>
    </source>
</evidence>
<evidence type="ECO:0000313" key="13">
    <source>
        <dbReference type="Proteomes" id="UP000070412"/>
    </source>
</evidence>
<dbReference type="Proteomes" id="UP000070412">
    <property type="component" value="Unassembled WGS sequence"/>
</dbReference>
<keyword evidence="7 9" id="KW-1133">Transmembrane helix</keyword>
<evidence type="ECO:0000256" key="3">
    <source>
        <dbReference type="ARBA" id="ARBA00006109"/>
    </source>
</evidence>
<feature type="transmembrane region" description="Helical" evidence="9">
    <location>
        <begin position="44"/>
        <end position="65"/>
    </location>
</feature>
<keyword evidence="5 9" id="KW-0812">Transmembrane</keyword>
<dbReference type="InterPro" id="IPR018937">
    <property type="entry name" value="MMgT"/>
</dbReference>
<evidence type="ECO:0000256" key="8">
    <source>
        <dbReference type="ARBA" id="ARBA00023136"/>
    </source>
</evidence>
<keyword evidence="10" id="KW-0732">Signal</keyword>
<evidence type="ECO:0000256" key="5">
    <source>
        <dbReference type="ARBA" id="ARBA00022692"/>
    </source>
</evidence>
<dbReference type="PANTHER" id="PTHR21181">
    <property type="match status" value="1"/>
</dbReference>
<evidence type="ECO:0000256" key="9">
    <source>
        <dbReference type="SAM" id="Phobius"/>
    </source>
</evidence>
<dbReference type="PANTHER" id="PTHR21181:SF7">
    <property type="entry name" value="ER MEMBRANE PROTEIN COMPLEX SUBUNIT 5"/>
    <property type="match status" value="1"/>
</dbReference>
<keyword evidence="13" id="KW-1185">Reference proteome</keyword>
<feature type="signal peptide" evidence="10">
    <location>
        <begin position="1"/>
        <end position="22"/>
    </location>
</feature>
<dbReference type="GO" id="GO:0005794">
    <property type="term" value="C:Golgi apparatus"/>
    <property type="evidence" value="ECO:0007669"/>
    <property type="project" value="TreeGrafter"/>
</dbReference>
<comment type="subunit">
    <text evidence="4">Component of the ER membrane protein complex (EMC).</text>
</comment>
<keyword evidence="8 9" id="KW-0472">Membrane</keyword>
<dbReference type="GO" id="GO:0022890">
    <property type="term" value="F:inorganic cation transmembrane transporter activity"/>
    <property type="evidence" value="ECO:0007669"/>
    <property type="project" value="TreeGrafter"/>
</dbReference>
<sequence length="317" mass="36257">MITKFSLFVGLCSLMHAAFSAAQYRSYLRISEQQFTGSLPIDIMLQAFLSLILTLYSVVSIYCNFKVIFANDDFNNKNYSNVFSTPISLMTFNHRGRILTRQRIMTDREGIETNMIQDNLSKIQEITKCIQTHDLNREERDKLKTSFMVILREVEAARNKAISKLDEKLKKIDHLHQEVCLSLPSKIRNCQVADFDGEIDIIEDIFNHDEASYANLSLSIQYQKEDIDKTKNKIGLNRSVLKLTNSFVKNGSAIKSTNHKITKKLADQAAMSTTMPLLMEKISKKPPRVARENEHINIVMLSDQGTPLIQSSSKRIK</sequence>
<reference evidence="12" key="3">
    <citation type="submission" date="2022-06" db="UniProtKB">
        <authorList>
            <consortium name="EnsemblMetazoa"/>
        </authorList>
    </citation>
    <scope>IDENTIFICATION</scope>
</reference>
<dbReference type="Pfam" id="PF10270">
    <property type="entry name" value="MMgT"/>
    <property type="match status" value="1"/>
</dbReference>
<comment type="subcellular location">
    <subcellularLocation>
        <location evidence="2">Early endosome membrane</location>
        <topology evidence="2">Multi-pass membrane protein</topology>
    </subcellularLocation>
    <subcellularLocation>
        <location evidence="1">Endoplasmic reticulum membrane</location>
        <topology evidence="1">Multi-pass membrane protein</topology>
    </subcellularLocation>
</comment>
<evidence type="ECO:0000256" key="6">
    <source>
        <dbReference type="ARBA" id="ARBA00022824"/>
    </source>
</evidence>
<evidence type="ECO:0000256" key="4">
    <source>
        <dbReference type="ARBA" id="ARBA00011276"/>
    </source>
</evidence>
<evidence type="ECO:0000256" key="1">
    <source>
        <dbReference type="ARBA" id="ARBA00004477"/>
    </source>
</evidence>
<reference evidence="13" key="1">
    <citation type="journal article" date="2020" name="PLoS Negl. Trop. Dis.">
        <title>High-quality nuclear genome for Sarcoptes scabiei-A critical resource for a neglected parasite.</title>
        <authorList>
            <person name="Korhonen P.K."/>
            <person name="Gasser R.B."/>
            <person name="Ma G."/>
            <person name="Wang T."/>
            <person name="Stroehlein A.J."/>
            <person name="Young N.D."/>
            <person name="Ang C.S."/>
            <person name="Fernando D.D."/>
            <person name="Lu H.C."/>
            <person name="Taylor S."/>
            <person name="Reynolds S.L."/>
            <person name="Mofiz E."/>
            <person name="Najaraj S.H."/>
            <person name="Gowda H."/>
            <person name="Madugundu A."/>
            <person name="Renuse S."/>
            <person name="Holt D."/>
            <person name="Pandey A."/>
            <person name="Papenfuss A.T."/>
            <person name="Fischer K."/>
        </authorList>
    </citation>
    <scope>NUCLEOTIDE SEQUENCE [LARGE SCALE GENOMIC DNA]</scope>
</reference>
<dbReference type="GO" id="GO:0005886">
    <property type="term" value="C:plasma membrane"/>
    <property type="evidence" value="ECO:0007669"/>
    <property type="project" value="TreeGrafter"/>
</dbReference>
<reference evidence="11" key="2">
    <citation type="submission" date="2020-01" db="EMBL/GenBank/DDBJ databases">
        <authorList>
            <person name="Korhonen P.K.K."/>
            <person name="Guangxu M.G."/>
            <person name="Wang T.W."/>
            <person name="Stroehlein A.J.S."/>
            <person name="Young N.D."/>
            <person name="Ang C.-S.A."/>
            <person name="Fernando D.W.F."/>
            <person name="Lu H.L."/>
            <person name="Taylor S.T."/>
            <person name="Ehtesham M.E.M."/>
            <person name="Najaraj S.H.N."/>
            <person name="Harsha G.H.G."/>
            <person name="Madugundu A.M."/>
            <person name="Renuse S.R."/>
            <person name="Holt D.H."/>
            <person name="Pandey A.P."/>
            <person name="Papenfuss A.P."/>
            <person name="Gasser R.B.G."/>
            <person name="Fischer K.F."/>
        </authorList>
    </citation>
    <scope>NUCLEOTIDE SEQUENCE</scope>
    <source>
        <strain evidence="11">SSS_KF_BRIS2020</strain>
    </source>
</reference>
<proteinExistence type="inferred from homology"/>
<keyword evidence="6" id="KW-0256">Endoplasmic reticulum</keyword>
<dbReference type="EMBL" id="WVUK01000062">
    <property type="protein sequence ID" value="KAF7490721.1"/>
    <property type="molecule type" value="Genomic_DNA"/>
</dbReference>
<evidence type="ECO:0000256" key="7">
    <source>
        <dbReference type="ARBA" id="ARBA00022989"/>
    </source>
</evidence>
<evidence type="ECO:0000313" key="12">
    <source>
        <dbReference type="EnsemblMetazoa" id="KAF7490721.1"/>
    </source>
</evidence>
<name>A0A834R629_SARSC</name>